<dbReference type="Proteomes" id="UP001190700">
    <property type="component" value="Unassembled WGS sequence"/>
</dbReference>
<name>A0AAE0LCC7_9CHLO</name>
<organism evidence="1 2">
    <name type="scientific">Cymbomonas tetramitiformis</name>
    <dbReference type="NCBI Taxonomy" id="36881"/>
    <lineage>
        <taxon>Eukaryota</taxon>
        <taxon>Viridiplantae</taxon>
        <taxon>Chlorophyta</taxon>
        <taxon>Pyramimonadophyceae</taxon>
        <taxon>Pyramimonadales</taxon>
        <taxon>Pyramimonadaceae</taxon>
        <taxon>Cymbomonas</taxon>
    </lineage>
</organism>
<dbReference type="AlphaFoldDB" id="A0AAE0LCC7"/>
<gene>
    <name evidence="1" type="ORF">CYMTET_12234</name>
</gene>
<keyword evidence="2" id="KW-1185">Reference proteome</keyword>
<evidence type="ECO:0000313" key="2">
    <source>
        <dbReference type="Proteomes" id="UP001190700"/>
    </source>
</evidence>
<dbReference type="EMBL" id="LGRX02004618">
    <property type="protein sequence ID" value="KAK3279902.1"/>
    <property type="molecule type" value="Genomic_DNA"/>
</dbReference>
<accession>A0AAE0LCC7</accession>
<sequence>MNLQQGSVAGASWDGKLDELIDTGILTGAAQITLQGMCIKAYGVLKDCFLSGPLDKGTPDPRSQFLHLFDLAVDAPTFEILGCKFFSFQHSERSVYAISKGRKKGLCVNSLPYGVLITTFDRANFPQTFSYVYYYPVVSSMDEMPMVGAWTLHISGTRG</sequence>
<protein>
    <submittedName>
        <fullName evidence="1">Uncharacterized protein</fullName>
    </submittedName>
</protein>
<evidence type="ECO:0000313" key="1">
    <source>
        <dbReference type="EMBL" id="KAK3279902.1"/>
    </source>
</evidence>
<proteinExistence type="predicted"/>
<reference evidence="1 2" key="1">
    <citation type="journal article" date="2015" name="Genome Biol. Evol.">
        <title>Comparative Genomics of a Bacterivorous Green Alga Reveals Evolutionary Causalities and Consequences of Phago-Mixotrophic Mode of Nutrition.</title>
        <authorList>
            <person name="Burns J.A."/>
            <person name="Paasch A."/>
            <person name="Narechania A."/>
            <person name="Kim E."/>
        </authorList>
    </citation>
    <scope>NUCLEOTIDE SEQUENCE [LARGE SCALE GENOMIC DNA]</scope>
    <source>
        <strain evidence="1 2">PLY_AMNH</strain>
    </source>
</reference>
<comment type="caution">
    <text evidence="1">The sequence shown here is derived from an EMBL/GenBank/DDBJ whole genome shotgun (WGS) entry which is preliminary data.</text>
</comment>